<gene>
    <name evidence="7" type="ORF">VHUM_02881</name>
</gene>
<dbReference type="PROSITE" id="PS51360">
    <property type="entry name" value="PLUS3"/>
    <property type="match status" value="1"/>
</dbReference>
<protein>
    <recommendedName>
        <fullName evidence="6">Plus3 domain-containing protein</fullName>
    </recommendedName>
</protein>
<dbReference type="SMART" id="SM00719">
    <property type="entry name" value="Plus3"/>
    <property type="match status" value="1"/>
</dbReference>
<comment type="subcellular location">
    <subcellularLocation>
        <location evidence="1">Nucleus</location>
    </subcellularLocation>
</comment>
<feature type="compositionally biased region" description="Basic and acidic residues" evidence="5">
    <location>
        <begin position="168"/>
        <end position="183"/>
    </location>
</feature>
<dbReference type="InterPro" id="IPR004343">
    <property type="entry name" value="Plus-3_dom"/>
</dbReference>
<dbReference type="SUPFAM" id="SSF159042">
    <property type="entry name" value="Plus3-like"/>
    <property type="match status" value="1"/>
</dbReference>
<evidence type="ECO:0000256" key="1">
    <source>
        <dbReference type="ARBA" id="ARBA00004123"/>
    </source>
</evidence>
<evidence type="ECO:0000313" key="8">
    <source>
        <dbReference type="Proteomes" id="UP000473826"/>
    </source>
</evidence>
<dbReference type="AlphaFoldDB" id="A0A7D8UZ69"/>
<organism evidence="7 8">
    <name type="scientific">Vanrija humicola</name>
    <name type="common">Yeast</name>
    <name type="synonym">Cryptococcus humicola</name>
    <dbReference type="NCBI Taxonomy" id="5417"/>
    <lineage>
        <taxon>Eukaryota</taxon>
        <taxon>Fungi</taxon>
        <taxon>Dikarya</taxon>
        <taxon>Basidiomycota</taxon>
        <taxon>Agaricomycotina</taxon>
        <taxon>Tremellomycetes</taxon>
        <taxon>Trichosporonales</taxon>
        <taxon>Trichosporonaceae</taxon>
        <taxon>Vanrija</taxon>
    </lineage>
</organism>
<dbReference type="PANTHER" id="PTHR13115:SF8">
    <property type="entry name" value="RNA POLYMERASE-ASSOCIATED PROTEIN RTF1 HOMOLOG"/>
    <property type="match status" value="1"/>
</dbReference>
<dbReference type="OrthoDB" id="166375at2759"/>
<keyword evidence="4" id="KW-0539">Nucleus</keyword>
<dbReference type="Proteomes" id="UP000473826">
    <property type="component" value="Unassembled WGS sequence"/>
</dbReference>
<dbReference type="Gene3D" id="3.90.70.200">
    <property type="entry name" value="Plus-3 domain"/>
    <property type="match status" value="1"/>
</dbReference>
<dbReference type="Pfam" id="PF03126">
    <property type="entry name" value="Plus-3"/>
    <property type="match status" value="1"/>
</dbReference>
<dbReference type="PANTHER" id="PTHR13115">
    <property type="entry name" value="RNA POLYMERASE-ASSOCIATED PROTEIN RTF1 HOMOLOG"/>
    <property type="match status" value="1"/>
</dbReference>
<evidence type="ECO:0000256" key="3">
    <source>
        <dbReference type="ARBA" id="ARBA00023163"/>
    </source>
</evidence>
<name>A0A7D8UZ69_VANHU</name>
<dbReference type="InterPro" id="IPR036128">
    <property type="entry name" value="Plus3-like_sf"/>
</dbReference>
<proteinExistence type="predicted"/>
<feature type="compositionally biased region" description="Basic residues" evidence="5">
    <location>
        <begin position="122"/>
        <end position="135"/>
    </location>
</feature>
<keyword evidence="3" id="KW-0804">Transcription</keyword>
<evidence type="ECO:0000313" key="7">
    <source>
        <dbReference type="EMBL" id="TXT08753.1"/>
    </source>
</evidence>
<feature type="region of interest" description="Disordered" evidence="5">
    <location>
        <begin position="79"/>
        <end position="189"/>
    </location>
</feature>
<feature type="domain" description="Plus3" evidence="6">
    <location>
        <begin position="185"/>
        <end position="324"/>
    </location>
</feature>
<reference evidence="7 8" key="1">
    <citation type="journal article" date="2019" name="PLoS Genet.">
        <title>Convergent evolution of linked mating-type loci in basidiomycete fungi.</title>
        <authorList>
            <person name="Sun S."/>
            <person name="Coelho M.A."/>
            <person name="Heitman J."/>
            <person name="Nowrousian M."/>
        </authorList>
    </citation>
    <scope>NUCLEOTIDE SEQUENCE [LARGE SCALE GENOMIC DNA]</scope>
    <source>
        <strain evidence="7 8">CBS 4282</strain>
    </source>
</reference>
<dbReference type="GO" id="GO:1990269">
    <property type="term" value="F:RNA polymerase II C-terminal domain phosphoserine binding"/>
    <property type="evidence" value="ECO:0007669"/>
    <property type="project" value="TreeGrafter"/>
</dbReference>
<keyword evidence="2" id="KW-0805">Transcription regulation</keyword>
<evidence type="ECO:0000259" key="6">
    <source>
        <dbReference type="PROSITE" id="PS51360"/>
    </source>
</evidence>
<comment type="caution">
    <text evidence="7">The sequence shown here is derived from an EMBL/GenBank/DDBJ whole genome shotgun (WGS) entry which is preliminary data.</text>
</comment>
<keyword evidence="8" id="KW-1185">Reference proteome</keyword>
<feature type="compositionally biased region" description="Basic and acidic residues" evidence="5">
    <location>
        <begin position="107"/>
        <end position="121"/>
    </location>
</feature>
<evidence type="ECO:0000256" key="2">
    <source>
        <dbReference type="ARBA" id="ARBA00023015"/>
    </source>
</evidence>
<dbReference type="GO" id="GO:0016593">
    <property type="term" value="C:Cdc73/Paf1 complex"/>
    <property type="evidence" value="ECO:0007669"/>
    <property type="project" value="TreeGrafter"/>
</dbReference>
<accession>A0A7D8UZ69</accession>
<dbReference type="EMBL" id="QKWK01000007">
    <property type="protein sequence ID" value="TXT08753.1"/>
    <property type="molecule type" value="Genomic_DNA"/>
</dbReference>
<dbReference type="GO" id="GO:0003677">
    <property type="term" value="F:DNA binding"/>
    <property type="evidence" value="ECO:0007669"/>
    <property type="project" value="InterPro"/>
</dbReference>
<sequence length="488" mass="55069">MDLDSDDDDGGRPSGSAAAARRPTSNPYPLEGKYVDEDDRDYLDNLPEIERENILAARQEEIQKFKDSMALDAMFRAANDDADDDDAPSRKRRKHTSVTTEASRAMAELKNRRKAKDERVQRRNIKAARRERRARSSSIVSEGEASSEEGEISNRDSWRQASPSRPRPAGDDRRQDRSPDLDSRPANAQELNAARLSRYELVDMMYKDQFESVITGAYVRVMAGDTNENGQPKYRIQRINGLESGHSHGRYSIEYKGSKVSDDRALICQYGKLVRLFRIADVSNGDIDEDEFVRFSRTSQADDVKLPRRSELKRKHEQITALRDRPMTEEEVNRQVEARKKANPGAHRQKIQLQITSLMGSKNLALRRNDLKEAEFISQQIEELGGDPATGQLLGVDDNMTEHEKRIQRINQNNLRKTRENMAKAHDALLAKKKAEDAIVRAKAAAAAQTAEQSNTVAPAPPPISGVRKGETPQQYVARTVDLDLGDF</sequence>
<feature type="region of interest" description="Disordered" evidence="5">
    <location>
        <begin position="449"/>
        <end position="473"/>
    </location>
</feature>
<feature type="compositionally biased region" description="Low complexity" evidence="5">
    <location>
        <begin position="14"/>
        <end position="23"/>
    </location>
</feature>
<feature type="region of interest" description="Disordered" evidence="5">
    <location>
        <begin position="1"/>
        <end position="39"/>
    </location>
</feature>
<evidence type="ECO:0000256" key="4">
    <source>
        <dbReference type="ARBA" id="ARBA00023242"/>
    </source>
</evidence>
<evidence type="ECO:0000256" key="5">
    <source>
        <dbReference type="SAM" id="MobiDB-lite"/>
    </source>
</evidence>